<evidence type="ECO:0000313" key="4">
    <source>
        <dbReference type="EMBL" id="KXK26947.1"/>
    </source>
</evidence>
<dbReference type="GO" id="GO:0003677">
    <property type="term" value="F:DNA binding"/>
    <property type="evidence" value="ECO:0007669"/>
    <property type="project" value="UniProtKB-KW"/>
</dbReference>
<evidence type="ECO:0000256" key="1">
    <source>
        <dbReference type="ARBA" id="ARBA00023067"/>
    </source>
</evidence>
<dbReference type="GO" id="GO:0030261">
    <property type="term" value="P:chromosome condensation"/>
    <property type="evidence" value="ECO:0007669"/>
    <property type="project" value="UniProtKB-KW"/>
</dbReference>
<dbReference type="SMART" id="SM00411">
    <property type="entry name" value="BHL"/>
    <property type="match status" value="1"/>
</dbReference>
<dbReference type="Proteomes" id="UP000070457">
    <property type="component" value="Unassembled WGS sequence"/>
</dbReference>
<proteinExistence type="inferred from homology"/>
<evidence type="ECO:0000256" key="2">
    <source>
        <dbReference type="ARBA" id="ARBA00023125"/>
    </source>
</evidence>
<reference evidence="4 5" key="1">
    <citation type="submission" date="2015-02" db="EMBL/GenBank/DDBJ databases">
        <title>Improved understanding of the partial-nitritation anammox process through 23 genomes representing the majority of the microbial community.</title>
        <authorList>
            <person name="Speth D.R."/>
            <person name="In T Zandt M."/>
            <person name="Guerrero Cruz S."/>
            <person name="Jetten M.S."/>
            <person name="Dutilh B.E."/>
        </authorList>
    </citation>
    <scope>NUCLEOTIDE SEQUENCE [LARGE SCALE GENOMIC DNA]</scope>
    <source>
        <strain evidence="4">OLB20</strain>
    </source>
</reference>
<dbReference type="GO" id="GO:0030527">
    <property type="term" value="F:structural constituent of chromatin"/>
    <property type="evidence" value="ECO:0007669"/>
    <property type="project" value="InterPro"/>
</dbReference>
<gene>
    <name evidence="4" type="primary">hup</name>
    <name evidence="4" type="ORF">TR69_WS6001000971</name>
</gene>
<dbReference type="InterPro" id="IPR000119">
    <property type="entry name" value="Hist_DNA-bd"/>
</dbReference>
<name>A0A136LZ73_9BACT</name>
<dbReference type="PANTHER" id="PTHR33175:SF3">
    <property type="entry name" value="DNA-BINDING PROTEIN HU-BETA"/>
    <property type="match status" value="1"/>
</dbReference>
<keyword evidence="2 4" id="KW-0238">DNA-binding</keyword>
<sequence>MNKSTLVDYIASKTGLTKKAAADALEAFMDAVMSNVSKGDSVTLTGFGTFRASKRAARTGRNPQTGDTIKIPARTVPVFRPGKEFKDMVK</sequence>
<dbReference type="SUPFAM" id="SSF47729">
    <property type="entry name" value="IHF-like DNA-binding proteins"/>
    <property type="match status" value="1"/>
</dbReference>
<evidence type="ECO:0000313" key="5">
    <source>
        <dbReference type="Proteomes" id="UP000070457"/>
    </source>
</evidence>
<dbReference type="Pfam" id="PF00216">
    <property type="entry name" value="Bac_DNA_binding"/>
    <property type="match status" value="1"/>
</dbReference>
<evidence type="ECO:0000256" key="3">
    <source>
        <dbReference type="RuleBase" id="RU003939"/>
    </source>
</evidence>
<dbReference type="PRINTS" id="PR01727">
    <property type="entry name" value="DNABINDINGHU"/>
</dbReference>
<dbReference type="PANTHER" id="PTHR33175">
    <property type="entry name" value="DNA-BINDING PROTEIN HU"/>
    <property type="match status" value="1"/>
</dbReference>
<organism evidence="4 5">
    <name type="scientific">candidate division WS6 bacterium OLB20</name>
    <dbReference type="NCBI Taxonomy" id="1617426"/>
    <lineage>
        <taxon>Bacteria</taxon>
        <taxon>Candidatus Dojkabacteria</taxon>
    </lineage>
</organism>
<dbReference type="AlphaFoldDB" id="A0A136LZ73"/>
<dbReference type="STRING" id="1617426.TR69_WS6001000971"/>
<dbReference type="PROSITE" id="PS00045">
    <property type="entry name" value="HISTONE_LIKE"/>
    <property type="match status" value="1"/>
</dbReference>
<comment type="similarity">
    <text evidence="3">Belongs to the bacterial histone-like protein family.</text>
</comment>
<dbReference type="InterPro" id="IPR010992">
    <property type="entry name" value="IHF-like_DNA-bd_dom_sf"/>
</dbReference>
<comment type="caution">
    <text evidence="4">The sequence shown here is derived from an EMBL/GenBank/DDBJ whole genome shotgun (WGS) entry which is preliminary data.</text>
</comment>
<dbReference type="EMBL" id="JYNZ01000003">
    <property type="protein sequence ID" value="KXK26947.1"/>
    <property type="molecule type" value="Genomic_DNA"/>
</dbReference>
<dbReference type="GO" id="GO:0005829">
    <property type="term" value="C:cytosol"/>
    <property type="evidence" value="ECO:0007669"/>
    <property type="project" value="TreeGrafter"/>
</dbReference>
<accession>A0A136LZ73</accession>
<dbReference type="InterPro" id="IPR020816">
    <property type="entry name" value="Histone-like_DNA-bd_CS"/>
</dbReference>
<dbReference type="CDD" id="cd13831">
    <property type="entry name" value="HU"/>
    <property type="match status" value="1"/>
</dbReference>
<dbReference type="Gene3D" id="4.10.520.10">
    <property type="entry name" value="IHF-like DNA-binding proteins"/>
    <property type="match status" value="1"/>
</dbReference>
<protein>
    <submittedName>
        <fullName evidence="4">DNA-binding protein HU</fullName>
    </submittedName>
</protein>
<keyword evidence="1" id="KW-0226">DNA condensation</keyword>